<comment type="caution">
    <text evidence="4">The sequence shown here is derived from an EMBL/GenBank/DDBJ whole genome shotgun (WGS) entry which is preliminary data.</text>
</comment>
<dbReference type="InterPro" id="IPR007084">
    <property type="entry name" value="BRICHOS_dom"/>
</dbReference>
<keyword evidence="1" id="KW-1015">Disulfide bond</keyword>
<dbReference type="EMBL" id="CAXKWB010001626">
    <property type="protein sequence ID" value="CAL4064984.1"/>
    <property type="molecule type" value="Genomic_DNA"/>
</dbReference>
<feature type="signal peptide" evidence="2">
    <location>
        <begin position="1"/>
        <end position="22"/>
    </location>
</feature>
<keyword evidence="5" id="KW-1185">Reference proteome</keyword>
<keyword evidence="2" id="KW-0732">Signal</keyword>
<feature type="chain" id="PRO_5043550792" description="BRICHOS domain-containing protein" evidence="2">
    <location>
        <begin position="23"/>
        <end position="200"/>
    </location>
</feature>
<accession>A0AAV2PUC5</accession>
<gene>
    <name evidence="4" type="ORF">MNOR_LOCUS4442</name>
</gene>
<dbReference type="Proteomes" id="UP001497623">
    <property type="component" value="Unassembled WGS sequence"/>
</dbReference>
<evidence type="ECO:0000313" key="5">
    <source>
        <dbReference type="Proteomes" id="UP001497623"/>
    </source>
</evidence>
<reference evidence="4 5" key="1">
    <citation type="submission" date="2024-05" db="EMBL/GenBank/DDBJ databases">
        <authorList>
            <person name="Wallberg A."/>
        </authorList>
    </citation>
    <scope>NUCLEOTIDE SEQUENCE [LARGE SCALE GENOMIC DNA]</scope>
</reference>
<organism evidence="4 5">
    <name type="scientific">Meganyctiphanes norvegica</name>
    <name type="common">Northern krill</name>
    <name type="synonym">Thysanopoda norvegica</name>
    <dbReference type="NCBI Taxonomy" id="48144"/>
    <lineage>
        <taxon>Eukaryota</taxon>
        <taxon>Metazoa</taxon>
        <taxon>Ecdysozoa</taxon>
        <taxon>Arthropoda</taxon>
        <taxon>Crustacea</taxon>
        <taxon>Multicrustacea</taxon>
        <taxon>Malacostraca</taxon>
        <taxon>Eumalacostraca</taxon>
        <taxon>Eucarida</taxon>
        <taxon>Euphausiacea</taxon>
        <taxon>Euphausiidae</taxon>
        <taxon>Meganyctiphanes</taxon>
    </lineage>
</organism>
<proteinExistence type="predicted"/>
<dbReference type="AlphaFoldDB" id="A0AAV2PUC5"/>
<evidence type="ECO:0000313" key="4">
    <source>
        <dbReference type="EMBL" id="CAL4064984.1"/>
    </source>
</evidence>
<evidence type="ECO:0000256" key="1">
    <source>
        <dbReference type="ARBA" id="ARBA00023157"/>
    </source>
</evidence>
<name>A0AAV2PUC5_MEGNR</name>
<dbReference type="PROSITE" id="PS50869">
    <property type="entry name" value="BRICHOS"/>
    <property type="match status" value="1"/>
</dbReference>
<dbReference type="Pfam" id="PF04089">
    <property type="entry name" value="BRICHOS"/>
    <property type="match status" value="1"/>
</dbReference>
<feature type="non-terminal residue" evidence="4">
    <location>
        <position position="1"/>
    </location>
</feature>
<protein>
    <recommendedName>
        <fullName evidence="3">BRICHOS domain-containing protein</fullName>
    </recommendedName>
</protein>
<evidence type="ECO:0000256" key="2">
    <source>
        <dbReference type="SAM" id="SignalP"/>
    </source>
</evidence>
<evidence type="ECO:0000259" key="3">
    <source>
        <dbReference type="PROSITE" id="PS50869"/>
    </source>
</evidence>
<sequence length="200" mass="22713">QIFRMFGLRWLTASCLVSVVLACQEYELDYAGISGEVTPLLVQACTNNQTITYHMPASDTFEEVTTFEDYELGFGASRVTSQEACYVRLLTKTLDEQISFLDHHQNKPMTVEGDAQVEAIPVDDVYEELGSEIANFCDDYPAYKLVTRQDATEDEGERKRQVSVTFQRCVLLCFNKYVCYTTTLTVPTGSTITFVWFFFG</sequence>
<feature type="domain" description="BRICHOS" evidence="3">
    <location>
        <begin position="58"/>
        <end position="145"/>
    </location>
</feature>